<comment type="caution">
    <text evidence="18">The sequence shown here is derived from an EMBL/GenBank/DDBJ whole genome shotgun (WGS) entry which is preliminary data.</text>
</comment>
<evidence type="ECO:0000313" key="18">
    <source>
        <dbReference type="EMBL" id="KAH9290652.1"/>
    </source>
</evidence>
<dbReference type="InterPro" id="IPR050843">
    <property type="entry name" value="Glycosyl_Hydrlase_38"/>
</dbReference>
<evidence type="ECO:0000256" key="15">
    <source>
        <dbReference type="RuleBase" id="RU361199"/>
    </source>
</evidence>
<dbReference type="EC" id="3.2.1.-" evidence="15"/>
<evidence type="ECO:0000256" key="14">
    <source>
        <dbReference type="ARBA" id="ARBA00093232"/>
    </source>
</evidence>
<dbReference type="Pfam" id="PF01074">
    <property type="entry name" value="Glyco_hydro_38N"/>
    <property type="match status" value="1"/>
</dbReference>
<dbReference type="EMBL" id="JAHRHJ020003813">
    <property type="protein sequence ID" value="KAH9290652.1"/>
    <property type="molecule type" value="Genomic_DNA"/>
</dbReference>
<dbReference type="Gene3D" id="2.60.40.1180">
    <property type="entry name" value="Golgi alpha-mannosidase II"/>
    <property type="match status" value="1"/>
</dbReference>
<comment type="catalytic activity">
    <reaction evidence="14">
        <text>N(4)-{beta-D-GlcNAc-(1-&gt;2)-alpha-D-Man-(1-&gt;3)-[alpha-D-Man-(1-&gt;3)-[alpha-D-Man-(1-&gt;6)]-alpha-D-Man-(1-&gt;6)]-beta-D-Man-(1-&gt;4)-beta-D-GlcNAc-(1-&gt;4)-beta-D-GlcNAc}-L-asparaginyl-[protein] + 2 H2O = 2 alpha-D-mannopyranose + an N(4)-{beta-D-GlcNAc-(1-&gt;2)-alpha-D-Man-(1-&gt;3)-[alpha-D-Man-(1-&gt;6)]-beta-D-Man-(1-&gt;4)-beta-D-GlcNAc-(1-&gt;4)-beta-D-GlcNAc}-L-asparaginyl-[protein]</text>
        <dbReference type="Rhea" id="RHEA:56052"/>
        <dbReference type="Rhea" id="RHEA-COMP:14368"/>
        <dbReference type="Rhea" id="RHEA-COMP:14369"/>
        <dbReference type="ChEBI" id="CHEBI:15377"/>
        <dbReference type="ChEBI" id="CHEBI:28729"/>
        <dbReference type="ChEBI" id="CHEBI:60615"/>
        <dbReference type="ChEBI" id="CHEBI:60625"/>
        <dbReference type="EC" id="3.2.1.114"/>
    </reaction>
</comment>
<dbReference type="FunFam" id="2.70.98.30:FF:000007">
    <property type="entry name" value="Alpha-mannosidase"/>
    <property type="match status" value="1"/>
</dbReference>
<dbReference type="GO" id="GO:0004572">
    <property type="term" value="F:mannosyl-oligosaccharide 1,3-1,6-alpha-mannosidase activity"/>
    <property type="evidence" value="ECO:0007669"/>
    <property type="project" value="UniProtKB-EC"/>
</dbReference>
<comment type="cofactor">
    <cofactor evidence="15">
        <name>Zn(2+)</name>
        <dbReference type="ChEBI" id="CHEBI:29105"/>
    </cofactor>
    <text evidence="15">Binds 1 zinc ion per subunit.</text>
</comment>
<dbReference type="GO" id="GO:0030246">
    <property type="term" value="F:carbohydrate binding"/>
    <property type="evidence" value="ECO:0007669"/>
    <property type="project" value="InterPro"/>
</dbReference>
<accession>A0AA38F747</accession>
<feature type="region of interest" description="Disordered" evidence="16">
    <location>
        <begin position="1"/>
        <end position="20"/>
    </location>
</feature>
<dbReference type="InterPro" id="IPR013780">
    <property type="entry name" value="Glyco_hydro_b"/>
</dbReference>
<dbReference type="GO" id="GO:0000139">
    <property type="term" value="C:Golgi membrane"/>
    <property type="evidence" value="ECO:0007669"/>
    <property type="project" value="UniProtKB-SubCell"/>
</dbReference>
<keyword evidence="19" id="KW-1185">Reference proteome</keyword>
<keyword evidence="13 15" id="KW-0326">Glycosidase</keyword>
<keyword evidence="12" id="KW-1015">Disulfide bond</keyword>
<dbReference type="FunFam" id="1.20.1270.50:FF:000001">
    <property type="entry name" value="Alpha-mannosidase"/>
    <property type="match status" value="1"/>
</dbReference>
<evidence type="ECO:0000256" key="7">
    <source>
        <dbReference type="ARBA" id="ARBA00022833"/>
    </source>
</evidence>
<dbReference type="GO" id="GO:0046872">
    <property type="term" value="F:metal ion binding"/>
    <property type="evidence" value="ECO:0007669"/>
    <property type="project" value="UniProtKB-KW"/>
</dbReference>
<dbReference type="Gene3D" id="2.70.98.30">
    <property type="entry name" value="Golgi alpha-mannosidase II, domain 4"/>
    <property type="match status" value="1"/>
</dbReference>
<keyword evidence="9" id="KW-1133">Transmembrane helix</keyword>
<dbReference type="Proteomes" id="UP000824469">
    <property type="component" value="Unassembled WGS sequence"/>
</dbReference>
<dbReference type="InterPro" id="IPR011682">
    <property type="entry name" value="Glyco_hydro_38_C"/>
</dbReference>
<evidence type="ECO:0000256" key="3">
    <source>
        <dbReference type="ARBA" id="ARBA00009792"/>
    </source>
</evidence>
<name>A0AA38F747_TAXCH</name>
<dbReference type="InterPro" id="IPR011013">
    <property type="entry name" value="Gal_mutarotase_sf_dom"/>
</dbReference>
<dbReference type="AlphaFoldDB" id="A0AA38F747"/>
<dbReference type="InterPro" id="IPR028995">
    <property type="entry name" value="Glyco_hydro_57/38_cen_sf"/>
</dbReference>
<evidence type="ECO:0000259" key="17">
    <source>
        <dbReference type="SMART" id="SM00872"/>
    </source>
</evidence>
<evidence type="ECO:0000313" key="19">
    <source>
        <dbReference type="Proteomes" id="UP000824469"/>
    </source>
</evidence>
<dbReference type="InterPro" id="IPR000602">
    <property type="entry name" value="Glyco_hydro_38_N"/>
</dbReference>
<comment type="subcellular location">
    <subcellularLocation>
        <location evidence="1">Golgi apparatus membrane</location>
        <topology evidence="1">Single-pass type II membrane protein</topology>
    </subcellularLocation>
</comment>
<dbReference type="Pfam" id="PF09261">
    <property type="entry name" value="Alpha-mann_mid"/>
    <property type="match status" value="1"/>
</dbReference>
<evidence type="ECO:0000256" key="6">
    <source>
        <dbReference type="ARBA" id="ARBA00022801"/>
    </source>
</evidence>
<gene>
    <name evidence="18" type="ORF">KI387_034769</name>
</gene>
<dbReference type="InterPro" id="IPR027291">
    <property type="entry name" value="Glyco_hydro_38_N_sf"/>
</dbReference>
<dbReference type="InterPro" id="IPR011330">
    <property type="entry name" value="Glyco_hydro/deAcase_b/a-brl"/>
</dbReference>
<dbReference type="PANTHER" id="PTHR11607:SF3">
    <property type="entry name" value="LYSOSOMAL ALPHA-MANNOSIDASE"/>
    <property type="match status" value="1"/>
</dbReference>
<keyword evidence="6 15" id="KW-0378">Hydrolase</keyword>
<evidence type="ECO:0000256" key="2">
    <source>
        <dbReference type="ARBA" id="ARBA00004922"/>
    </source>
</evidence>
<dbReference type="OMA" id="CPWGQHP"/>
<comment type="pathway">
    <text evidence="2">Protein modification; protein glycosylation.</text>
</comment>
<keyword evidence="7 15" id="KW-0862">Zinc</keyword>
<evidence type="ECO:0000256" key="4">
    <source>
        <dbReference type="ARBA" id="ARBA00022692"/>
    </source>
</evidence>
<evidence type="ECO:0000256" key="10">
    <source>
        <dbReference type="ARBA" id="ARBA00023034"/>
    </source>
</evidence>
<keyword evidence="4" id="KW-0812">Transmembrane</keyword>
<evidence type="ECO:0000256" key="8">
    <source>
        <dbReference type="ARBA" id="ARBA00022968"/>
    </source>
</evidence>
<dbReference type="SUPFAM" id="SSF74650">
    <property type="entry name" value="Galactose mutarotase-like"/>
    <property type="match status" value="1"/>
</dbReference>
<feature type="region of interest" description="Disordered" evidence="16">
    <location>
        <begin position="54"/>
        <end position="77"/>
    </location>
</feature>
<feature type="domain" description="Glycoside hydrolase family 38 central" evidence="17">
    <location>
        <begin position="468"/>
        <end position="553"/>
    </location>
</feature>
<evidence type="ECO:0000256" key="1">
    <source>
        <dbReference type="ARBA" id="ARBA00004323"/>
    </source>
</evidence>
<dbReference type="Pfam" id="PF07748">
    <property type="entry name" value="Glyco_hydro_38C"/>
    <property type="match status" value="1"/>
</dbReference>
<feature type="compositionally biased region" description="Basic residues" evidence="16">
    <location>
        <begin position="61"/>
        <end position="70"/>
    </location>
</feature>
<dbReference type="Gene3D" id="3.20.110.10">
    <property type="entry name" value="Glycoside hydrolase 38, N terminal domain"/>
    <property type="match status" value="1"/>
</dbReference>
<dbReference type="Gene3D" id="1.20.1270.50">
    <property type="entry name" value="Glycoside hydrolase family 38, central domain"/>
    <property type="match status" value="1"/>
</dbReference>
<organism evidence="18 19">
    <name type="scientific">Taxus chinensis</name>
    <name type="common">Chinese yew</name>
    <name type="synonym">Taxus wallichiana var. chinensis</name>
    <dbReference type="NCBI Taxonomy" id="29808"/>
    <lineage>
        <taxon>Eukaryota</taxon>
        <taxon>Viridiplantae</taxon>
        <taxon>Streptophyta</taxon>
        <taxon>Embryophyta</taxon>
        <taxon>Tracheophyta</taxon>
        <taxon>Spermatophyta</taxon>
        <taxon>Pinopsida</taxon>
        <taxon>Pinidae</taxon>
        <taxon>Conifers II</taxon>
        <taxon>Cupressales</taxon>
        <taxon>Taxaceae</taxon>
        <taxon>Taxus</taxon>
    </lineage>
</organism>
<reference evidence="18 19" key="1">
    <citation type="journal article" date="2021" name="Nat. Plants">
        <title>The Taxus genome provides insights into paclitaxel biosynthesis.</title>
        <authorList>
            <person name="Xiong X."/>
            <person name="Gou J."/>
            <person name="Liao Q."/>
            <person name="Li Y."/>
            <person name="Zhou Q."/>
            <person name="Bi G."/>
            <person name="Li C."/>
            <person name="Du R."/>
            <person name="Wang X."/>
            <person name="Sun T."/>
            <person name="Guo L."/>
            <person name="Liang H."/>
            <person name="Lu P."/>
            <person name="Wu Y."/>
            <person name="Zhang Z."/>
            <person name="Ro D.K."/>
            <person name="Shang Y."/>
            <person name="Huang S."/>
            <person name="Yan J."/>
        </authorList>
    </citation>
    <scope>NUCLEOTIDE SEQUENCE [LARGE SCALE GENOMIC DNA]</scope>
    <source>
        <strain evidence="18">Ta-2019</strain>
    </source>
</reference>
<evidence type="ECO:0000256" key="16">
    <source>
        <dbReference type="SAM" id="MobiDB-lite"/>
    </source>
</evidence>
<keyword evidence="11" id="KW-0472">Membrane</keyword>
<evidence type="ECO:0000256" key="11">
    <source>
        <dbReference type="ARBA" id="ARBA00023136"/>
    </source>
</evidence>
<protein>
    <recommendedName>
        <fullName evidence="15">Alpha-mannosidase</fullName>
        <ecNumber evidence="15">3.2.1.-</ecNumber>
    </recommendedName>
</protein>
<dbReference type="SUPFAM" id="SSF88688">
    <property type="entry name" value="Families 57/38 glycoside transferase middle domain"/>
    <property type="match status" value="1"/>
</dbReference>
<evidence type="ECO:0000256" key="13">
    <source>
        <dbReference type="ARBA" id="ARBA00023295"/>
    </source>
</evidence>
<dbReference type="GO" id="GO:0006491">
    <property type="term" value="P:N-glycan processing"/>
    <property type="evidence" value="ECO:0007669"/>
    <property type="project" value="TreeGrafter"/>
</dbReference>
<dbReference type="CDD" id="cd10809">
    <property type="entry name" value="GH38N_AMII_GMII_SfManIII_like"/>
    <property type="match status" value="1"/>
</dbReference>
<comment type="similarity">
    <text evidence="3 15">Belongs to the glycosyl hydrolase 38 family.</text>
</comment>
<dbReference type="SUPFAM" id="SSF88713">
    <property type="entry name" value="Glycoside hydrolase/deacetylase"/>
    <property type="match status" value="1"/>
</dbReference>
<keyword evidence="8" id="KW-0735">Signal-anchor</keyword>
<dbReference type="SMART" id="SM00872">
    <property type="entry name" value="Alpha-mann_mid"/>
    <property type="match status" value="1"/>
</dbReference>
<dbReference type="InterPro" id="IPR015341">
    <property type="entry name" value="Glyco_hydro_38_cen"/>
</dbReference>
<dbReference type="PANTHER" id="PTHR11607">
    <property type="entry name" value="ALPHA-MANNOSIDASE"/>
    <property type="match status" value="1"/>
</dbReference>
<dbReference type="InterPro" id="IPR037094">
    <property type="entry name" value="Glyco_hydro_38_cen_sf"/>
</dbReference>
<dbReference type="GO" id="GO:0006013">
    <property type="term" value="P:mannose metabolic process"/>
    <property type="evidence" value="ECO:0007669"/>
    <property type="project" value="InterPro"/>
</dbReference>
<sequence length="1144" mass="131252">MAYSGGWRRGMPLKNKSKRRPSRFTKNLSLAVLFIAAIFTVGILLHDRIANPSKTPDPIRHGKKSARRSRTPSSNSSLGFNLYEAQVDITTKDLYDQIEFLDIDGGAWKQGWDVRYQGNEWDSGKLKIFVVPHSHNDPGWLFTVEEYYSQKTRHILGAVVQALLKDSRRKFIWEEMSYLERWWRDASDLDRKNLIKLVQNGQLEIVGGGWVMNDEANSHYFAIIEQMIEGNLWLKDTVGVVPKNAWAIDPFGYSPTMAYLLRRMGFNNMLIQRTHYEVKKELALHKSLEFMWRQSWDTDENTDIFCHMMPFYSYDVPHTCGPEPAICCQFDFGRMPGFGYGSCPWGYHPVETNSVNVQERALKLLDQYRKKSMLYRTQTLLVPLGDDFRYTSLEEAEAQFRNYQLLFDYINSHPELKAEAKFGTLEDYFRTLREEAKMAFAEEVDASVVPGFPTLSGDFFTYADRNKDYWSGYYVSRPFFKAVDRVLEETLRAAEILFAFVLSSCHKSQCVQFPLAFTDKLIAARRNLALFQHHDGVTGTAKNHVVQDYGTRMHSSLQDLQNIMAKCVQALLEDGFDKGEYKDSQLTQFEHEQVRSVYDIQPMHKAIDITHQKVQSVVFFNPLEEVVDQVVMVVVSKSDVCVMDSNRSPLESQVVPEWGYEKDKFTTGRHRLYWQASIPAMGLRTYYVAHGLTECEKAKLTRLKVFDGMQSFTCPASYECSKLDGDNAEIINKHQTLSFDIKRGLLKMVKEHKDGSQTDIEEEIGVYSSWGSGAYLFKPNGEAQPVVQPGGVLVLSEGPLLQEAFSYPKTIWDQTPISRSIRIYNGKNTVQEFLIEIEYHVELVDYVYNDKELIARFKTDINNERIFFSDLNGFQMMRRETYDKIPLQGNYYPMPSLAFLQDSTGCRFSIHSRQSLGIAGLKNGWLEVMLDRRLTRDDDRGLGQGVMDNRPINVVFHLLIESNVSSLTSLSSSSPRTPSLLSHRVSTQLNYPVHAFLGKPQDVSVLATPSRGFSPVAVSFPCDLHVVSLKVLRPASFLQTQSSREPRFLLILQRRGWDIAYCRKGRLQCRTLTDGPMDIFSMFKDFSAVNAKATSLNTLHDDLQEIVSTEISHRKELIGGEQRGLVTMSPMELQAFKLELRRYE</sequence>
<evidence type="ECO:0000256" key="12">
    <source>
        <dbReference type="ARBA" id="ARBA00023157"/>
    </source>
</evidence>
<keyword evidence="10" id="KW-0333">Golgi apparatus</keyword>
<keyword evidence="5 15" id="KW-0479">Metal-binding</keyword>
<evidence type="ECO:0000256" key="5">
    <source>
        <dbReference type="ARBA" id="ARBA00022723"/>
    </source>
</evidence>
<dbReference type="FunFam" id="2.60.40.1180:FF:000019">
    <property type="entry name" value="Alpha-mannosidase 2"/>
    <property type="match status" value="1"/>
</dbReference>
<dbReference type="FunFam" id="3.20.110.10:FF:000005">
    <property type="entry name" value="Alpha-mannosidase"/>
    <property type="match status" value="1"/>
</dbReference>
<evidence type="ECO:0000256" key="9">
    <source>
        <dbReference type="ARBA" id="ARBA00022989"/>
    </source>
</evidence>
<proteinExistence type="inferred from homology"/>